<protein>
    <submittedName>
        <fullName evidence="2">Uncharacterized protein</fullName>
    </submittedName>
</protein>
<feature type="compositionally biased region" description="Acidic residues" evidence="1">
    <location>
        <begin position="248"/>
        <end position="264"/>
    </location>
</feature>
<proteinExistence type="predicted"/>
<accession>A0AAD6J3M6</accession>
<sequence length="348" mass="39178">MPRRKKHYHAHAYASKPKKWSPELISKAIGTNPQNVKLTAFDIFKCRGRDPQTLVGKHIIKSTPWHSYPMVLTLREEPKAIHINGTVTGRFFTIETCDSLKTHLAKASPKTPLKIIAAAWGQKQVAYTAPRCPEKRELYGKKQVDLFNLVGLQLEGMQEIGWIWSEDMINSFEEGQLKASVFIGYQYVARKHTPLEARELGEISEEDISEKPEGEISEDWREKGEVEISESSDEIEEGEISESPNEKEEGEISEDSDEKEEGEILEGSYGLSGRKPNGVYCKTVNGAHRNESKQPHGVANGFANGIGIAHVTDSRRLTEFLQRMETEIDSDLTDLGSSFDEMDLDPFV</sequence>
<dbReference type="AlphaFoldDB" id="A0AAD6J3M6"/>
<keyword evidence="3" id="KW-1185">Reference proteome</keyword>
<evidence type="ECO:0000313" key="2">
    <source>
        <dbReference type="EMBL" id="KAJ6263823.1"/>
    </source>
</evidence>
<name>A0AAD6J3M6_DREDA</name>
<organism evidence="2 3">
    <name type="scientific">Drechslerella dactyloides</name>
    <name type="common">Nematode-trapping fungus</name>
    <name type="synonym">Arthrobotrys dactyloides</name>
    <dbReference type="NCBI Taxonomy" id="74499"/>
    <lineage>
        <taxon>Eukaryota</taxon>
        <taxon>Fungi</taxon>
        <taxon>Dikarya</taxon>
        <taxon>Ascomycota</taxon>
        <taxon>Pezizomycotina</taxon>
        <taxon>Orbiliomycetes</taxon>
        <taxon>Orbiliales</taxon>
        <taxon>Orbiliaceae</taxon>
        <taxon>Drechslerella</taxon>
    </lineage>
</organism>
<evidence type="ECO:0000313" key="3">
    <source>
        <dbReference type="Proteomes" id="UP001221413"/>
    </source>
</evidence>
<dbReference type="EMBL" id="JAQGDS010000002">
    <property type="protein sequence ID" value="KAJ6263823.1"/>
    <property type="molecule type" value="Genomic_DNA"/>
</dbReference>
<reference evidence="2" key="1">
    <citation type="submission" date="2023-01" db="EMBL/GenBank/DDBJ databases">
        <title>The chitinases involved in constricting ring structure development in the nematode-trapping fungus Drechslerella dactyloides.</title>
        <authorList>
            <person name="Wang R."/>
            <person name="Zhang L."/>
            <person name="Tang P."/>
            <person name="Li S."/>
            <person name="Liang L."/>
        </authorList>
    </citation>
    <scope>NUCLEOTIDE SEQUENCE</scope>
    <source>
        <strain evidence="2">YMF1.00031</strain>
    </source>
</reference>
<dbReference type="Proteomes" id="UP001221413">
    <property type="component" value="Unassembled WGS sequence"/>
</dbReference>
<gene>
    <name evidence="2" type="ORF">Dda_2395</name>
</gene>
<comment type="caution">
    <text evidence="2">The sequence shown here is derived from an EMBL/GenBank/DDBJ whole genome shotgun (WGS) entry which is preliminary data.</text>
</comment>
<feature type="compositionally biased region" description="Basic and acidic residues" evidence="1">
    <location>
        <begin position="209"/>
        <end position="226"/>
    </location>
</feature>
<feature type="compositionally biased region" description="Acidic residues" evidence="1">
    <location>
        <begin position="227"/>
        <end position="240"/>
    </location>
</feature>
<feature type="region of interest" description="Disordered" evidence="1">
    <location>
        <begin position="200"/>
        <end position="271"/>
    </location>
</feature>
<evidence type="ECO:0000256" key="1">
    <source>
        <dbReference type="SAM" id="MobiDB-lite"/>
    </source>
</evidence>